<keyword evidence="3" id="KW-1185">Reference proteome</keyword>
<protein>
    <submittedName>
        <fullName evidence="2">Uncharacterized protein</fullName>
    </submittedName>
</protein>
<evidence type="ECO:0000256" key="1">
    <source>
        <dbReference type="SAM" id="MobiDB-lite"/>
    </source>
</evidence>
<dbReference type="EMBL" id="CAXAMN010022139">
    <property type="protein sequence ID" value="CAK9066670.1"/>
    <property type="molecule type" value="Genomic_DNA"/>
</dbReference>
<comment type="caution">
    <text evidence="2">The sequence shown here is derived from an EMBL/GenBank/DDBJ whole genome shotgun (WGS) entry which is preliminary data.</text>
</comment>
<gene>
    <name evidence="2" type="ORF">CCMP2556_LOCUS32758</name>
</gene>
<accession>A0ABP0NSB1</accession>
<organism evidence="2 3">
    <name type="scientific">Durusdinium trenchii</name>
    <dbReference type="NCBI Taxonomy" id="1381693"/>
    <lineage>
        <taxon>Eukaryota</taxon>
        <taxon>Sar</taxon>
        <taxon>Alveolata</taxon>
        <taxon>Dinophyceae</taxon>
        <taxon>Suessiales</taxon>
        <taxon>Symbiodiniaceae</taxon>
        <taxon>Durusdinium</taxon>
    </lineage>
</organism>
<dbReference type="Proteomes" id="UP001642484">
    <property type="component" value="Unassembled WGS sequence"/>
</dbReference>
<reference evidence="2 3" key="1">
    <citation type="submission" date="2024-02" db="EMBL/GenBank/DDBJ databases">
        <authorList>
            <person name="Chen Y."/>
            <person name="Shah S."/>
            <person name="Dougan E. K."/>
            <person name="Thang M."/>
            <person name="Chan C."/>
        </authorList>
    </citation>
    <scope>NUCLEOTIDE SEQUENCE [LARGE SCALE GENOMIC DNA]</scope>
</reference>
<proteinExistence type="predicted"/>
<name>A0ABP0NSB1_9DINO</name>
<sequence>MAGLSPEEERQLNELLMKREKSQGLVLPKAKATVSKAGGSMSDASKRQRDAQDEPDECFESEGISSLEQWGKVVIAMPAMTDRKMTFAEAVEISKSEKKVKTYLNWIVGKFGDEACASPKSQGVDLAMYLMARGWTSSGGGYQRTYKK</sequence>
<feature type="region of interest" description="Disordered" evidence="1">
    <location>
        <begin position="19"/>
        <end position="56"/>
    </location>
</feature>
<evidence type="ECO:0000313" key="2">
    <source>
        <dbReference type="EMBL" id="CAK9066670.1"/>
    </source>
</evidence>
<evidence type="ECO:0000313" key="3">
    <source>
        <dbReference type="Proteomes" id="UP001642484"/>
    </source>
</evidence>